<keyword evidence="2" id="KW-1185">Reference proteome</keyword>
<dbReference type="Gene3D" id="3.50.50.60">
    <property type="entry name" value="FAD/NAD(P)-binding domain"/>
    <property type="match status" value="1"/>
</dbReference>
<sequence>MVNEHKAIVNGGGEEVVEVETLIIGAGPTGLGAATRLEQLGRPFLIVDGSNKPGGLASTDVTTEGFLFDVGGHVIFSHYKYFDDVLDRALPDPDDWRVHERVSYVRSAGVWVTYPYQNNISQLPLDLQIECLDGLMVAAEQRARTPGIKPDTFDSWIVRNMGEGIANAFMRPYNYRVWGVPTTQMQCKWLGERVAAPDLRTVMRNTLSRKIAPSWGPNATFRFPARDGTGGIWTAVAARLPAKSLRLGESGTVTQVDVGEKVAILRDGRKIRYEHLVSTMPVDGLLPILRSEKDQDKIESMKSSGKEGLVYSSTIVLGIGIRGSRPERIGDKCWLYFPEDNAPFYRATIFSNYSDHNCPSPNTKLATLQLADPSIPFNSKEASEGPYWSLMFEVCESEQKFVDTQHLLQATIKGALATELLLPTDEIVSTYERRFDHGYPTPTLGRDTALEKILPTLKDEFGIHSRGRFGSWKYECGNQDHSFMLGVEAIDNALFGTPEMTLNETDWVNGRRNTERRLR</sequence>
<dbReference type="PANTHER" id="PTHR43734:SF4">
    <property type="entry name" value="AMINE OXIDASE DOMAIN-CONTAINING PROTEIN"/>
    <property type="match status" value="1"/>
</dbReference>
<comment type="caution">
    <text evidence="1">The sequence shown here is derived from an EMBL/GenBank/DDBJ whole genome shotgun (WGS) entry which is preliminary data.</text>
</comment>
<evidence type="ECO:0000313" key="2">
    <source>
        <dbReference type="Proteomes" id="UP000193986"/>
    </source>
</evidence>
<accession>A0A1Y2BAS6</accession>
<dbReference type="SUPFAM" id="SSF51971">
    <property type="entry name" value="Nucleotide-binding domain"/>
    <property type="match status" value="1"/>
</dbReference>
<dbReference type="InterPro" id="IPR036188">
    <property type="entry name" value="FAD/NAD-bd_sf"/>
</dbReference>
<name>A0A1Y2BAS6_9TREE</name>
<dbReference type="InParanoid" id="A0A1Y2BAS6"/>
<dbReference type="STRING" id="71784.A0A1Y2BAS6"/>
<protein>
    <submittedName>
        <fullName evidence="1">Uncharacterized protein</fullName>
    </submittedName>
</protein>
<dbReference type="EMBL" id="MCFC01000013">
    <property type="protein sequence ID" value="ORY31796.1"/>
    <property type="molecule type" value="Genomic_DNA"/>
</dbReference>
<reference evidence="1 2" key="1">
    <citation type="submission" date="2016-07" db="EMBL/GenBank/DDBJ databases">
        <title>Pervasive Adenine N6-methylation of Active Genes in Fungi.</title>
        <authorList>
            <consortium name="DOE Joint Genome Institute"/>
            <person name="Mondo S.J."/>
            <person name="Dannebaum R.O."/>
            <person name="Kuo R.C."/>
            <person name="Labutti K."/>
            <person name="Haridas S."/>
            <person name="Kuo A."/>
            <person name="Salamov A."/>
            <person name="Ahrendt S.R."/>
            <person name="Lipzen A."/>
            <person name="Sullivan W."/>
            <person name="Andreopoulos W.B."/>
            <person name="Clum A."/>
            <person name="Lindquist E."/>
            <person name="Daum C."/>
            <person name="Ramamoorthy G.K."/>
            <person name="Gryganskyi A."/>
            <person name="Culley D."/>
            <person name="Magnuson J.K."/>
            <person name="James T.Y."/>
            <person name="O'Malley M.A."/>
            <person name="Stajich J.E."/>
            <person name="Spatafora J.W."/>
            <person name="Visel A."/>
            <person name="Grigoriev I.V."/>
        </authorList>
    </citation>
    <scope>NUCLEOTIDE SEQUENCE [LARGE SCALE GENOMIC DNA]</scope>
    <source>
        <strain evidence="1 2">68-887.2</strain>
    </source>
</reference>
<proteinExistence type="predicted"/>
<gene>
    <name evidence="1" type="ORF">BCR39DRAFT_564498</name>
</gene>
<dbReference type="Proteomes" id="UP000193986">
    <property type="component" value="Unassembled WGS sequence"/>
</dbReference>
<evidence type="ECO:0000313" key="1">
    <source>
        <dbReference type="EMBL" id="ORY31796.1"/>
    </source>
</evidence>
<dbReference type="Pfam" id="PF13450">
    <property type="entry name" value="NAD_binding_8"/>
    <property type="match status" value="1"/>
</dbReference>
<dbReference type="OrthoDB" id="38045at2759"/>
<dbReference type="PANTHER" id="PTHR43734">
    <property type="entry name" value="PHYTOENE DESATURASE"/>
    <property type="match status" value="1"/>
</dbReference>
<organism evidence="1 2">
    <name type="scientific">Naematelia encephala</name>
    <dbReference type="NCBI Taxonomy" id="71784"/>
    <lineage>
        <taxon>Eukaryota</taxon>
        <taxon>Fungi</taxon>
        <taxon>Dikarya</taxon>
        <taxon>Basidiomycota</taxon>
        <taxon>Agaricomycotina</taxon>
        <taxon>Tremellomycetes</taxon>
        <taxon>Tremellales</taxon>
        <taxon>Naemateliaceae</taxon>
        <taxon>Naematelia</taxon>
    </lineage>
</organism>
<dbReference type="AlphaFoldDB" id="A0A1Y2BAS6"/>